<evidence type="ECO:0000256" key="1">
    <source>
        <dbReference type="SAM" id="MobiDB-lite"/>
    </source>
</evidence>
<evidence type="ECO:0000313" key="3">
    <source>
        <dbReference type="Proteomes" id="UP000616769"/>
    </source>
</evidence>
<evidence type="ECO:0000313" key="2">
    <source>
        <dbReference type="EMBL" id="KPM05335.1"/>
    </source>
</evidence>
<protein>
    <submittedName>
        <fullName evidence="2">Uncharacterized protein</fullName>
    </submittedName>
</protein>
<comment type="caution">
    <text evidence="2">The sequence shown here is derived from an EMBL/GenBank/DDBJ whole genome shotgun (WGS) entry which is preliminary data.</text>
</comment>
<gene>
    <name evidence="2" type="ORF">QR98_0037960</name>
</gene>
<name>A0A132A3Y7_SARSC</name>
<dbReference type="VEuPathDB" id="VectorBase:SSCA002074"/>
<proteinExistence type="predicted"/>
<dbReference type="AlphaFoldDB" id="A0A132A3Y7"/>
<reference evidence="2 3" key="1">
    <citation type="journal article" date="2015" name="Parasit. Vectors">
        <title>Draft genome of the scabies mite.</title>
        <authorList>
            <person name="Rider S.D.Jr."/>
            <person name="Morgan M.S."/>
            <person name="Arlian L.G."/>
        </authorList>
    </citation>
    <scope>NUCLEOTIDE SEQUENCE [LARGE SCALE GENOMIC DNA]</scope>
    <source>
        <strain evidence="2">Arlian Lab</strain>
    </source>
</reference>
<feature type="compositionally biased region" description="Basic residues" evidence="1">
    <location>
        <begin position="18"/>
        <end position="27"/>
    </location>
</feature>
<accession>A0A132A3Y7</accession>
<feature type="region of interest" description="Disordered" evidence="1">
    <location>
        <begin position="1"/>
        <end position="27"/>
    </location>
</feature>
<sequence length="27" mass="3275">MTTKNRNKTWDGKFSLFSKKKKRSKTK</sequence>
<organism evidence="2 3">
    <name type="scientific">Sarcoptes scabiei</name>
    <name type="common">Itch mite</name>
    <name type="synonym">Acarus scabiei</name>
    <dbReference type="NCBI Taxonomy" id="52283"/>
    <lineage>
        <taxon>Eukaryota</taxon>
        <taxon>Metazoa</taxon>
        <taxon>Ecdysozoa</taxon>
        <taxon>Arthropoda</taxon>
        <taxon>Chelicerata</taxon>
        <taxon>Arachnida</taxon>
        <taxon>Acari</taxon>
        <taxon>Acariformes</taxon>
        <taxon>Sarcoptiformes</taxon>
        <taxon>Astigmata</taxon>
        <taxon>Psoroptidia</taxon>
        <taxon>Sarcoptoidea</taxon>
        <taxon>Sarcoptidae</taxon>
        <taxon>Sarcoptinae</taxon>
        <taxon>Sarcoptes</taxon>
    </lineage>
</organism>
<dbReference type="EMBL" id="JXLN01010220">
    <property type="protein sequence ID" value="KPM05335.1"/>
    <property type="molecule type" value="Genomic_DNA"/>
</dbReference>
<dbReference type="Proteomes" id="UP000616769">
    <property type="component" value="Unassembled WGS sequence"/>
</dbReference>